<feature type="transmembrane region" description="Helical" evidence="6">
    <location>
        <begin position="153"/>
        <end position="174"/>
    </location>
</feature>
<evidence type="ECO:0000256" key="2">
    <source>
        <dbReference type="ARBA" id="ARBA00022692"/>
    </source>
</evidence>
<feature type="transmembrane region" description="Helical" evidence="6">
    <location>
        <begin position="124"/>
        <end position="141"/>
    </location>
</feature>
<dbReference type="Gene3D" id="1.20.1250.20">
    <property type="entry name" value="MFS general substrate transporter like domains"/>
    <property type="match status" value="1"/>
</dbReference>
<dbReference type="Proteomes" id="UP001492380">
    <property type="component" value="Unassembled WGS sequence"/>
</dbReference>
<feature type="transmembrane region" description="Helical" evidence="6">
    <location>
        <begin position="400"/>
        <end position="426"/>
    </location>
</feature>
<feature type="compositionally biased region" description="Basic and acidic residues" evidence="5">
    <location>
        <begin position="1"/>
        <end position="15"/>
    </location>
</feature>
<feature type="transmembrane region" description="Helical" evidence="6">
    <location>
        <begin position="369"/>
        <end position="388"/>
    </location>
</feature>
<feature type="transmembrane region" description="Helical" evidence="6">
    <location>
        <begin position="93"/>
        <end position="112"/>
    </location>
</feature>
<dbReference type="InterPro" id="IPR020846">
    <property type="entry name" value="MFS_dom"/>
</dbReference>
<evidence type="ECO:0000256" key="6">
    <source>
        <dbReference type="SAM" id="Phobius"/>
    </source>
</evidence>
<evidence type="ECO:0000313" key="8">
    <source>
        <dbReference type="EMBL" id="KAK8238360.1"/>
    </source>
</evidence>
<evidence type="ECO:0000313" key="9">
    <source>
        <dbReference type="Proteomes" id="UP001492380"/>
    </source>
</evidence>
<evidence type="ECO:0000256" key="3">
    <source>
        <dbReference type="ARBA" id="ARBA00022989"/>
    </source>
</evidence>
<keyword evidence="4 6" id="KW-0472">Membrane</keyword>
<feature type="transmembrane region" description="Helical" evidence="6">
    <location>
        <begin position="181"/>
        <end position="202"/>
    </location>
</feature>
<feature type="region of interest" description="Disordered" evidence="5">
    <location>
        <begin position="1"/>
        <end position="48"/>
    </location>
</feature>
<dbReference type="PANTHER" id="PTHR23502:SF47">
    <property type="entry name" value="MAJOR FACILITATOR SUPERFAMILY (MFS) PROFILE DOMAIN-CONTAINING PROTEIN-RELATED"/>
    <property type="match status" value="1"/>
</dbReference>
<gene>
    <name evidence="8" type="ORF">HDK90DRAFT_412754</name>
</gene>
<reference evidence="8 9" key="1">
    <citation type="submission" date="2024-04" db="EMBL/GenBank/DDBJ databases">
        <title>Phyllosticta paracitricarpa is synonymous to the EU quarantine fungus P. citricarpa based on phylogenomic analyses.</title>
        <authorList>
            <consortium name="Lawrence Berkeley National Laboratory"/>
            <person name="Van Ingen-Buijs V.A."/>
            <person name="Van Westerhoven A.C."/>
            <person name="Haridas S."/>
            <person name="Skiadas P."/>
            <person name="Martin F."/>
            <person name="Groenewald J.Z."/>
            <person name="Crous P.W."/>
            <person name="Seidl M.F."/>
        </authorList>
    </citation>
    <scope>NUCLEOTIDE SEQUENCE [LARGE SCALE GENOMIC DNA]</scope>
    <source>
        <strain evidence="8 9">CBS 123374</strain>
    </source>
</reference>
<feature type="transmembrane region" description="Helical" evidence="6">
    <location>
        <begin position="290"/>
        <end position="309"/>
    </location>
</feature>
<proteinExistence type="predicted"/>
<keyword evidence="2 6" id="KW-0812">Transmembrane</keyword>
<evidence type="ECO:0000256" key="5">
    <source>
        <dbReference type="SAM" id="MobiDB-lite"/>
    </source>
</evidence>
<dbReference type="CDD" id="cd17323">
    <property type="entry name" value="MFS_Tpo1_MDR_like"/>
    <property type="match status" value="1"/>
</dbReference>
<dbReference type="EMBL" id="JBBWRZ010000004">
    <property type="protein sequence ID" value="KAK8238360.1"/>
    <property type="molecule type" value="Genomic_DNA"/>
</dbReference>
<sequence length="499" mass="54898">MDIEEQKARALREFRAPPPPDPPTLEKKPSPEDNIVGWNGPNDPENPQNFPRAKKWVITLSLSMITFCITFASSVFSTATFVAAREFHVSTEVMTLGTSLFVLGFCVGPPIWGPLSEILGRRPPLFFAFFVFAIFQIPVAVAHNIETVMLCRFFAGVFGSSPLAIVGGTLVDFWNPIDRGIAVSVFAGAVFLGPCAGPIGGSFTVANKDLGWRWTLWITMFLSFFFLIIGVICIPETHHNTLLTARAGRLRRETGNWALHAKAEEAPLDMGAIAKNVLVKPFVMLLKEPILFLVTIYMTIVYGILYLTFEAFPIAFTEKRGWSPTIASLTFAAVTVGVLVGVFIVVLISKTRVQRIYKEKGRIPPEERLIPMMIGSVVFPAGLFMFAWTSNPHILWVPQVIAGGLIGLGLFLVFLQGLVYIIDVYLMHANSALAGNTILRSLSGAGFPLFAVAMYHNLDVDWATSLLGIVSVVLIPVPVLFFIFGARIRKSSQFSPVKD</sequence>
<feature type="domain" description="Major facilitator superfamily (MFS) profile" evidence="7">
    <location>
        <begin position="58"/>
        <end position="489"/>
    </location>
</feature>
<dbReference type="PROSITE" id="PS50850">
    <property type="entry name" value="MFS"/>
    <property type="match status" value="1"/>
</dbReference>
<comment type="subcellular location">
    <subcellularLocation>
        <location evidence="1">Membrane</location>
        <topology evidence="1">Multi-pass membrane protein</topology>
    </subcellularLocation>
</comment>
<accession>A0ABR1YTR0</accession>
<dbReference type="PANTHER" id="PTHR23502">
    <property type="entry name" value="MAJOR FACILITATOR SUPERFAMILY"/>
    <property type="match status" value="1"/>
</dbReference>
<name>A0ABR1YTR0_9PEZI</name>
<dbReference type="Pfam" id="PF07690">
    <property type="entry name" value="MFS_1"/>
    <property type="match status" value="1"/>
</dbReference>
<dbReference type="SUPFAM" id="SSF103473">
    <property type="entry name" value="MFS general substrate transporter"/>
    <property type="match status" value="1"/>
</dbReference>
<dbReference type="InterPro" id="IPR011701">
    <property type="entry name" value="MFS"/>
</dbReference>
<protein>
    <submittedName>
        <fullName evidence="8">Bicyclomycin resistance protein</fullName>
    </submittedName>
</protein>
<feature type="transmembrane region" description="Helical" evidence="6">
    <location>
        <begin position="438"/>
        <end position="456"/>
    </location>
</feature>
<feature type="transmembrane region" description="Helical" evidence="6">
    <location>
        <begin position="56"/>
        <end position="81"/>
    </location>
</feature>
<organism evidence="8 9">
    <name type="scientific">Phyllosticta capitalensis</name>
    <dbReference type="NCBI Taxonomy" id="121624"/>
    <lineage>
        <taxon>Eukaryota</taxon>
        <taxon>Fungi</taxon>
        <taxon>Dikarya</taxon>
        <taxon>Ascomycota</taxon>
        <taxon>Pezizomycotina</taxon>
        <taxon>Dothideomycetes</taxon>
        <taxon>Dothideomycetes incertae sedis</taxon>
        <taxon>Botryosphaeriales</taxon>
        <taxon>Phyllostictaceae</taxon>
        <taxon>Phyllosticta</taxon>
    </lineage>
</organism>
<feature type="transmembrane region" description="Helical" evidence="6">
    <location>
        <begin position="214"/>
        <end position="234"/>
    </location>
</feature>
<dbReference type="InterPro" id="IPR036259">
    <property type="entry name" value="MFS_trans_sf"/>
</dbReference>
<comment type="caution">
    <text evidence="8">The sequence shown here is derived from an EMBL/GenBank/DDBJ whole genome shotgun (WGS) entry which is preliminary data.</text>
</comment>
<feature type="transmembrane region" description="Helical" evidence="6">
    <location>
        <begin position="329"/>
        <end position="348"/>
    </location>
</feature>
<evidence type="ECO:0000256" key="1">
    <source>
        <dbReference type="ARBA" id="ARBA00004141"/>
    </source>
</evidence>
<evidence type="ECO:0000256" key="4">
    <source>
        <dbReference type="ARBA" id="ARBA00023136"/>
    </source>
</evidence>
<keyword evidence="3 6" id="KW-1133">Transmembrane helix</keyword>
<evidence type="ECO:0000259" key="7">
    <source>
        <dbReference type="PROSITE" id="PS50850"/>
    </source>
</evidence>
<keyword evidence="9" id="KW-1185">Reference proteome</keyword>
<feature type="transmembrane region" description="Helical" evidence="6">
    <location>
        <begin position="462"/>
        <end position="484"/>
    </location>
</feature>